<dbReference type="GO" id="GO:0016787">
    <property type="term" value="F:hydrolase activity"/>
    <property type="evidence" value="ECO:0007669"/>
    <property type="project" value="UniProtKB-KW"/>
</dbReference>
<dbReference type="InterPro" id="IPR050471">
    <property type="entry name" value="AB_hydrolase"/>
</dbReference>
<evidence type="ECO:0000313" key="3">
    <source>
        <dbReference type="Proteomes" id="UP001596058"/>
    </source>
</evidence>
<keyword evidence="2" id="KW-0378">Hydrolase</keyword>
<sequence>MKNLSRAPGAMRQARLPDAELAYDDQGSGRLTIYAHGMLLCQETEERQGLLDWPPLPGRRLIRYDARGHGRSSGRPINNDYAFDRLADDLLALLDHLKAEGPVDAVGASMGCATVLHAAVRAPHRFGRLVLLIPPRAWETRVDARRGYQAAADQIERDGRDAWVNSLRGLPLPPALADVTDFLADPDVADTLLPAVLRGLAGSDLPDRTALAVLSHPTLIIAWDKDSAHPLSTAREIAELIPGAELRITRTPADRRTHGRQIASFLS</sequence>
<dbReference type="Pfam" id="PF00561">
    <property type="entry name" value="Abhydrolase_1"/>
    <property type="match status" value="1"/>
</dbReference>
<dbReference type="InterPro" id="IPR029058">
    <property type="entry name" value="AB_hydrolase_fold"/>
</dbReference>
<dbReference type="RefSeq" id="WP_379520176.1">
    <property type="nucleotide sequence ID" value="NZ_JBHSPA010000056.1"/>
</dbReference>
<dbReference type="PANTHER" id="PTHR43433:SF5">
    <property type="entry name" value="AB HYDROLASE-1 DOMAIN-CONTAINING PROTEIN"/>
    <property type="match status" value="1"/>
</dbReference>
<evidence type="ECO:0000259" key="1">
    <source>
        <dbReference type="Pfam" id="PF00561"/>
    </source>
</evidence>
<dbReference type="PANTHER" id="PTHR43433">
    <property type="entry name" value="HYDROLASE, ALPHA/BETA FOLD FAMILY PROTEIN"/>
    <property type="match status" value="1"/>
</dbReference>
<reference evidence="3" key="1">
    <citation type="journal article" date="2019" name="Int. J. Syst. Evol. Microbiol.">
        <title>The Global Catalogue of Microorganisms (GCM) 10K type strain sequencing project: providing services to taxonomists for standard genome sequencing and annotation.</title>
        <authorList>
            <consortium name="The Broad Institute Genomics Platform"/>
            <consortium name="The Broad Institute Genome Sequencing Center for Infectious Disease"/>
            <person name="Wu L."/>
            <person name="Ma J."/>
        </authorList>
    </citation>
    <scope>NUCLEOTIDE SEQUENCE [LARGE SCALE GENOMIC DNA]</scope>
    <source>
        <strain evidence="3">CCUG 53903</strain>
    </source>
</reference>
<dbReference type="Proteomes" id="UP001596058">
    <property type="component" value="Unassembled WGS sequence"/>
</dbReference>
<dbReference type="SUPFAM" id="SSF53474">
    <property type="entry name" value="alpha/beta-Hydrolases"/>
    <property type="match status" value="1"/>
</dbReference>
<name>A0ABW1CZV0_9ACTN</name>
<accession>A0ABW1CZV0</accession>
<dbReference type="InterPro" id="IPR000073">
    <property type="entry name" value="AB_hydrolase_1"/>
</dbReference>
<dbReference type="PRINTS" id="PR00111">
    <property type="entry name" value="ABHYDROLASE"/>
</dbReference>
<dbReference type="Gene3D" id="3.40.50.1820">
    <property type="entry name" value="alpha/beta hydrolase"/>
    <property type="match status" value="1"/>
</dbReference>
<proteinExistence type="predicted"/>
<comment type="caution">
    <text evidence="2">The sequence shown here is derived from an EMBL/GenBank/DDBJ whole genome shotgun (WGS) entry which is preliminary data.</text>
</comment>
<evidence type="ECO:0000313" key="2">
    <source>
        <dbReference type="EMBL" id="MFC5830697.1"/>
    </source>
</evidence>
<keyword evidence="3" id="KW-1185">Reference proteome</keyword>
<organism evidence="2 3">
    <name type="scientific">Nonomuraea insulae</name>
    <dbReference type="NCBI Taxonomy" id="1616787"/>
    <lineage>
        <taxon>Bacteria</taxon>
        <taxon>Bacillati</taxon>
        <taxon>Actinomycetota</taxon>
        <taxon>Actinomycetes</taxon>
        <taxon>Streptosporangiales</taxon>
        <taxon>Streptosporangiaceae</taxon>
        <taxon>Nonomuraea</taxon>
    </lineage>
</organism>
<protein>
    <submittedName>
        <fullName evidence="2">Alpha/beta fold hydrolase</fullName>
    </submittedName>
</protein>
<dbReference type="EMBL" id="JBHSPA010000056">
    <property type="protein sequence ID" value="MFC5830697.1"/>
    <property type="molecule type" value="Genomic_DNA"/>
</dbReference>
<feature type="domain" description="AB hydrolase-1" evidence="1">
    <location>
        <begin position="58"/>
        <end position="176"/>
    </location>
</feature>
<gene>
    <name evidence="2" type="ORF">ACFPZ3_43185</name>
</gene>